<accession>A0A481ZAU8</accession>
<feature type="transmembrane region" description="Helical" evidence="1">
    <location>
        <begin position="53"/>
        <end position="71"/>
    </location>
</feature>
<reference evidence="2" key="1">
    <citation type="journal article" date="2019" name="MBio">
        <title>Virus Genomes from Deep Sea Sediments Expand the Ocean Megavirome and Support Independent Origins of Viral Gigantism.</title>
        <authorList>
            <person name="Backstrom D."/>
            <person name="Yutin N."/>
            <person name="Jorgensen S.L."/>
            <person name="Dharamshi J."/>
            <person name="Homa F."/>
            <person name="Zaremba-Niedwiedzka K."/>
            <person name="Spang A."/>
            <person name="Wolf Y.I."/>
            <person name="Koonin E.V."/>
            <person name="Ettema T.J."/>
        </authorList>
    </citation>
    <scope>NUCLEOTIDE SEQUENCE</scope>
</reference>
<protein>
    <submittedName>
        <fullName evidence="2">3 transmembrane helices protein</fullName>
    </submittedName>
</protein>
<gene>
    <name evidence="2" type="ORF">LCPAC401_02330</name>
</gene>
<feature type="transmembrane region" description="Helical" evidence="1">
    <location>
        <begin position="6"/>
        <end position="24"/>
    </location>
</feature>
<keyword evidence="1 2" id="KW-0812">Transmembrane</keyword>
<name>A0A481ZAU8_9VIRU</name>
<evidence type="ECO:0000313" key="2">
    <source>
        <dbReference type="EMBL" id="QBK92595.1"/>
    </source>
</evidence>
<proteinExistence type="predicted"/>
<sequence length="117" mass="13563">MERELLITYIILIVIVVTIVIVELNRERDEHSEGIVKVKAINRRNWNASTERVSLLSSIISGVILGYILGVTYWFNLLMVILIIFIVVYFTSAWLGSHWYKRTHEQIDKGLIGFKLS</sequence>
<evidence type="ECO:0000256" key="1">
    <source>
        <dbReference type="SAM" id="Phobius"/>
    </source>
</evidence>
<keyword evidence="1" id="KW-1133">Transmembrane helix</keyword>
<keyword evidence="1" id="KW-0472">Membrane</keyword>
<dbReference type="EMBL" id="MK500579">
    <property type="protein sequence ID" value="QBK92595.1"/>
    <property type="molecule type" value="Genomic_DNA"/>
</dbReference>
<organism evidence="2">
    <name type="scientific">Pithovirus LCPAC401</name>
    <dbReference type="NCBI Taxonomy" id="2506595"/>
    <lineage>
        <taxon>Viruses</taxon>
        <taxon>Pithoviruses</taxon>
    </lineage>
</organism>
<feature type="transmembrane region" description="Helical" evidence="1">
    <location>
        <begin position="77"/>
        <end position="96"/>
    </location>
</feature>